<proteinExistence type="predicted"/>
<dbReference type="EMBL" id="NEEU01000004">
    <property type="protein sequence ID" value="PJD74685.1"/>
    <property type="molecule type" value="Genomic_DNA"/>
</dbReference>
<dbReference type="Pfam" id="PF05939">
    <property type="entry name" value="Phage_min_tail"/>
    <property type="match status" value="1"/>
</dbReference>
<dbReference type="RefSeq" id="WP_047363520.1">
    <property type="nucleotide sequence ID" value="NZ_FJYB01000002.1"/>
</dbReference>
<protein>
    <submittedName>
        <fullName evidence="1">Phage tail protein</fullName>
    </submittedName>
</protein>
<evidence type="ECO:0000313" key="1">
    <source>
        <dbReference type="EMBL" id="PJD74685.1"/>
    </source>
</evidence>
<dbReference type="AlphaFoldDB" id="A0A2J0PJF8"/>
<evidence type="ECO:0000313" key="2">
    <source>
        <dbReference type="Proteomes" id="UP000230495"/>
    </source>
</evidence>
<dbReference type="Proteomes" id="UP000230495">
    <property type="component" value="Unassembled WGS sequence"/>
</dbReference>
<organism evidence="1">
    <name type="scientific">Enterobacter kobei</name>
    <dbReference type="NCBI Taxonomy" id="208224"/>
    <lineage>
        <taxon>Bacteria</taxon>
        <taxon>Pseudomonadati</taxon>
        <taxon>Pseudomonadota</taxon>
        <taxon>Gammaproteobacteria</taxon>
        <taxon>Enterobacterales</taxon>
        <taxon>Enterobacteriaceae</taxon>
        <taxon>Enterobacter</taxon>
        <taxon>Enterobacter cloacae complex</taxon>
    </lineage>
</organism>
<name>A0A2J0PJF8_9ENTR</name>
<dbReference type="OrthoDB" id="8607203at2"/>
<dbReference type="InterPro" id="IPR010265">
    <property type="entry name" value="Phage_lambda_TipM"/>
</dbReference>
<gene>
    <name evidence="1" type="ORF">B9Q37_12390</name>
</gene>
<sequence length="115" mass="12699">MAIETFTWRTQIQGGMEGAFSLKTRSATFGDGYEQIAGEGINPEKQSWPVTLTGKKADMLQALKFFRSHVTKAFIWTSPVGETGLYRIEAESIKSQPLSSNVMTISATFKQAYAP</sequence>
<accession>A0A2J0PJF8</accession>
<reference evidence="1 2" key="1">
    <citation type="journal article" date="2017" name="J. Antimicrob. Chemother.">
        <title>Characterization of the population structure, drug resistance mechanisms and plasmids of the community-associated Enterobacter cloacae complex in China.</title>
        <authorList>
            <person name="Zhou K."/>
            <person name="Yu W."/>
            <person name="Cao X."/>
            <person name="Shen P."/>
            <person name="Lu H."/>
            <person name="Luo Q."/>
            <person name="Rossen J.W.A."/>
            <person name="Xiao Y."/>
        </authorList>
    </citation>
    <scope>NUCLEOTIDE SEQUENCE [LARGE SCALE GENOMIC DNA]</scope>
    <source>
        <strain evidence="1">ECC1097</strain>
    </source>
</reference>
<comment type="caution">
    <text evidence="1">The sequence shown here is derived from an EMBL/GenBank/DDBJ whole genome shotgun (WGS) entry which is preliminary data.</text>
</comment>